<gene>
    <name evidence="2" type="ORF">J2S08_001946</name>
</gene>
<keyword evidence="1" id="KW-1133">Transmembrane helix</keyword>
<proteinExistence type="predicted"/>
<feature type="transmembrane region" description="Helical" evidence="1">
    <location>
        <begin position="363"/>
        <end position="382"/>
    </location>
</feature>
<evidence type="ECO:0000256" key="1">
    <source>
        <dbReference type="SAM" id="Phobius"/>
    </source>
</evidence>
<organism evidence="2 3">
    <name type="scientific">Bacillus chungangensis</name>
    <dbReference type="NCBI Taxonomy" id="587633"/>
    <lineage>
        <taxon>Bacteria</taxon>
        <taxon>Bacillati</taxon>
        <taxon>Bacillota</taxon>
        <taxon>Bacilli</taxon>
        <taxon>Bacillales</taxon>
        <taxon>Bacillaceae</taxon>
        <taxon>Bacillus</taxon>
    </lineage>
</organism>
<name>A0ABT9WS31_9BACI</name>
<sequence>MKVTWILFKQNKLLNFLNIFASTILFLLVLTFIVNVSFSHIEIKTTNHFKDKNMFKLSDGLYDEKEVEFFSKKEGYDTLSRFERNISSSSEFAYYHAISQPIYVMDFKEGPIFDPLYERGGQRPPIERNNKVYSAVKSMQLNKTAFELNELRLKTGSGFTDKDYIYTEKQNEFPILLGAAFSHVYELGDQIEFNVYKKDLIGTVIGFFEPTQKVMTAFDPEIQIDRYIILPSWYYEKFPSLVMKKEDKLFFMASLLNLVNGTIVTDLSPLEARRVVNKIGKEVGFTDFQLIGANSLAIDALIGMTEMNRTYLLVSTCLMFVMTMMLFLYATITKIRKNIDIFKVLLISGVNSKQIYQYVRYELLLTCFMGSSLSIFVLFMLMDDPFMFFVNYLFVIIAIIAGMVLIVNMFIVKTFKEIDLVQKLKG</sequence>
<feature type="transmembrane region" description="Helical" evidence="1">
    <location>
        <begin position="311"/>
        <end position="332"/>
    </location>
</feature>
<reference evidence="2 3" key="1">
    <citation type="submission" date="2023-07" db="EMBL/GenBank/DDBJ databases">
        <title>Genomic Encyclopedia of Type Strains, Phase IV (KMG-IV): sequencing the most valuable type-strain genomes for metagenomic binning, comparative biology and taxonomic classification.</title>
        <authorList>
            <person name="Goeker M."/>
        </authorList>
    </citation>
    <scope>NUCLEOTIDE SEQUENCE [LARGE SCALE GENOMIC DNA]</scope>
    <source>
        <strain evidence="2 3">DSM 23837</strain>
    </source>
</reference>
<protein>
    <recommendedName>
        <fullName evidence="4">ABC transporter permease</fullName>
    </recommendedName>
</protein>
<accession>A0ABT9WS31</accession>
<feature type="transmembrane region" description="Helical" evidence="1">
    <location>
        <begin position="16"/>
        <end position="38"/>
    </location>
</feature>
<keyword evidence="1" id="KW-0472">Membrane</keyword>
<keyword evidence="1" id="KW-0812">Transmembrane</keyword>
<keyword evidence="3" id="KW-1185">Reference proteome</keyword>
<evidence type="ECO:0008006" key="4">
    <source>
        <dbReference type="Google" id="ProtNLM"/>
    </source>
</evidence>
<feature type="transmembrane region" description="Helical" evidence="1">
    <location>
        <begin position="388"/>
        <end position="412"/>
    </location>
</feature>
<evidence type="ECO:0000313" key="2">
    <source>
        <dbReference type="EMBL" id="MDQ0176110.1"/>
    </source>
</evidence>
<evidence type="ECO:0000313" key="3">
    <source>
        <dbReference type="Proteomes" id="UP001223586"/>
    </source>
</evidence>
<comment type="caution">
    <text evidence="2">The sequence shown here is derived from an EMBL/GenBank/DDBJ whole genome shotgun (WGS) entry which is preliminary data.</text>
</comment>
<dbReference type="RefSeq" id="WP_307228998.1">
    <property type="nucleotide sequence ID" value="NZ_JAUSTT010000010.1"/>
</dbReference>
<dbReference type="EMBL" id="JAUSTT010000010">
    <property type="protein sequence ID" value="MDQ0176110.1"/>
    <property type="molecule type" value="Genomic_DNA"/>
</dbReference>
<dbReference type="Proteomes" id="UP001223586">
    <property type="component" value="Unassembled WGS sequence"/>
</dbReference>